<evidence type="ECO:0000313" key="2">
    <source>
        <dbReference type="Proteomes" id="UP000032076"/>
    </source>
</evidence>
<dbReference type="AlphaFoldDB" id="A0ABD4A924"/>
<evidence type="ECO:0000313" key="1">
    <source>
        <dbReference type="EMBL" id="KIO72864.1"/>
    </source>
</evidence>
<name>A0ABD4A924_9BACI</name>
<gene>
    <name evidence="1" type="ORF">B4167_2640</name>
</gene>
<sequence length="60" mass="6885">MSAFLPINILSSVPDSRNKPSHEPVYFFMSRDVLFKRHANFSRKIYVLEENGLIEGDGIT</sequence>
<organism evidence="1 2">
    <name type="scientific">Caldibacillus thermoamylovorans</name>
    <dbReference type="NCBI Taxonomy" id="35841"/>
    <lineage>
        <taxon>Bacteria</taxon>
        <taxon>Bacillati</taxon>
        <taxon>Bacillota</taxon>
        <taxon>Bacilli</taxon>
        <taxon>Bacillales</taxon>
        <taxon>Bacillaceae</taxon>
        <taxon>Caldibacillus</taxon>
    </lineage>
</organism>
<accession>A0ABD4A924</accession>
<reference evidence="1 2" key="1">
    <citation type="submission" date="2015-01" db="EMBL/GenBank/DDBJ databases">
        <title>Draft Genome Sequences of Four Bacillus thermoamylovorans Strains, Isolated From Food Products.</title>
        <authorList>
            <person name="Krawcyk A.O."/>
            <person name="Berendsen E.M."/>
            <person name="Eijlander R.T."/>
            <person name="de Jong A."/>
            <person name="Wells-Bennik M."/>
            <person name="Kuipers O.P."/>
        </authorList>
    </citation>
    <scope>NUCLEOTIDE SEQUENCE [LARGE SCALE GENOMIC DNA]</scope>
    <source>
        <strain evidence="1 2">B4167</strain>
    </source>
</reference>
<dbReference type="Proteomes" id="UP000032076">
    <property type="component" value="Unassembled WGS sequence"/>
</dbReference>
<protein>
    <submittedName>
        <fullName evidence="1">Uncharacterized protein</fullName>
    </submittedName>
</protein>
<dbReference type="EMBL" id="JXLU01000080">
    <property type="protein sequence ID" value="KIO72864.1"/>
    <property type="molecule type" value="Genomic_DNA"/>
</dbReference>
<comment type="caution">
    <text evidence="1">The sequence shown here is derived from an EMBL/GenBank/DDBJ whole genome shotgun (WGS) entry which is preliminary data.</text>
</comment>
<proteinExistence type="predicted"/>